<proteinExistence type="predicted"/>
<protein>
    <submittedName>
        <fullName evidence="1">Uncharacterized protein</fullName>
    </submittedName>
</protein>
<accession>A0A1Z3HQW1</accession>
<keyword evidence="2" id="KW-1185">Reference proteome</keyword>
<evidence type="ECO:0000313" key="1">
    <source>
        <dbReference type="EMBL" id="ASC72709.1"/>
    </source>
</evidence>
<dbReference type="Proteomes" id="UP000191901">
    <property type="component" value="Chromosome"/>
</dbReference>
<dbReference type="OrthoDB" id="565285at2"/>
<sequence length="78" mass="8962">MKIALPNEQAVIQDALRILNQTMAPSQVIVLISRWWSDGGDYLQQRDELFADETVESLVEKIQTFEQDNNSAQRPNLM</sequence>
<dbReference type="KEGG" id="hhg:XM38_036670"/>
<gene>
    <name evidence="1" type="ORF">XM38_036670</name>
</gene>
<dbReference type="EMBL" id="CP021983">
    <property type="protein sequence ID" value="ASC72709.1"/>
    <property type="molecule type" value="Genomic_DNA"/>
</dbReference>
<name>A0A1Z3HQW1_9CYAN</name>
<organism evidence="1 2">
    <name type="scientific">Halomicronema hongdechloris C2206</name>
    <dbReference type="NCBI Taxonomy" id="1641165"/>
    <lineage>
        <taxon>Bacteria</taxon>
        <taxon>Bacillati</taxon>
        <taxon>Cyanobacteriota</taxon>
        <taxon>Cyanophyceae</taxon>
        <taxon>Nodosilineales</taxon>
        <taxon>Nodosilineaceae</taxon>
        <taxon>Halomicronema</taxon>
    </lineage>
</organism>
<dbReference type="AlphaFoldDB" id="A0A1Z3HQW1"/>
<dbReference type="STRING" id="1641165.XM38_13910"/>
<dbReference type="RefSeq" id="WP_080810271.1">
    <property type="nucleotide sequence ID" value="NZ_CP021983.2"/>
</dbReference>
<reference evidence="1 2" key="1">
    <citation type="journal article" date="2016" name="Biochim. Biophys. Acta">
        <title>Characterization of red-shifted phycobilisomes isolated from the chlorophyll f-containing cyanobacterium Halomicronema hongdechloris.</title>
        <authorList>
            <person name="Li Y."/>
            <person name="Lin Y."/>
            <person name="Garvey C.J."/>
            <person name="Birch D."/>
            <person name="Corkery R.W."/>
            <person name="Loughlin P.C."/>
            <person name="Scheer H."/>
            <person name="Willows R.D."/>
            <person name="Chen M."/>
        </authorList>
    </citation>
    <scope>NUCLEOTIDE SEQUENCE [LARGE SCALE GENOMIC DNA]</scope>
    <source>
        <strain evidence="1 2">C2206</strain>
    </source>
</reference>
<evidence type="ECO:0000313" key="2">
    <source>
        <dbReference type="Proteomes" id="UP000191901"/>
    </source>
</evidence>